<comment type="caution">
    <text evidence="5">The sequence shown here is derived from an EMBL/GenBank/DDBJ whole genome shotgun (WGS) entry which is preliminary data.</text>
</comment>
<dbReference type="Pfam" id="PF17039">
    <property type="entry name" value="Glyco_tran_10_N"/>
    <property type="match status" value="1"/>
</dbReference>
<evidence type="ECO:0000256" key="2">
    <source>
        <dbReference type="ARBA" id="ARBA00023034"/>
    </source>
</evidence>
<dbReference type="SUPFAM" id="SSF53756">
    <property type="entry name" value="UDP-Glycosyltransferase/glycogen phosphorylase"/>
    <property type="match status" value="1"/>
</dbReference>
<dbReference type="GO" id="GO:0032580">
    <property type="term" value="C:Golgi cisterna membrane"/>
    <property type="evidence" value="ECO:0007669"/>
    <property type="project" value="UniProtKB-SubCell"/>
</dbReference>
<evidence type="ECO:0000313" key="5">
    <source>
        <dbReference type="EMBL" id="KAK8378442.1"/>
    </source>
</evidence>
<organism evidence="5 6">
    <name type="scientific">Scylla paramamosain</name>
    <name type="common">Mud crab</name>
    <dbReference type="NCBI Taxonomy" id="85552"/>
    <lineage>
        <taxon>Eukaryota</taxon>
        <taxon>Metazoa</taxon>
        <taxon>Ecdysozoa</taxon>
        <taxon>Arthropoda</taxon>
        <taxon>Crustacea</taxon>
        <taxon>Multicrustacea</taxon>
        <taxon>Malacostraca</taxon>
        <taxon>Eumalacostraca</taxon>
        <taxon>Eucarida</taxon>
        <taxon>Decapoda</taxon>
        <taxon>Pleocyemata</taxon>
        <taxon>Brachyura</taxon>
        <taxon>Eubrachyura</taxon>
        <taxon>Portunoidea</taxon>
        <taxon>Portunidae</taxon>
        <taxon>Portuninae</taxon>
        <taxon>Scylla</taxon>
    </lineage>
</organism>
<comment type="subcellular location">
    <subcellularLocation>
        <location evidence="1">Golgi apparatus</location>
        <location evidence="1">Golgi stack membrane</location>
        <topology evidence="1">Single-pass type II membrane protein</topology>
    </subcellularLocation>
</comment>
<dbReference type="EMBL" id="JARAKH010000045">
    <property type="protein sequence ID" value="KAK8378442.1"/>
    <property type="molecule type" value="Genomic_DNA"/>
</dbReference>
<feature type="region of interest" description="Disordered" evidence="3">
    <location>
        <begin position="58"/>
        <end position="79"/>
    </location>
</feature>
<protein>
    <recommendedName>
        <fullName evidence="4">Fucosyltransferase N-terminal domain-containing protein</fullName>
    </recommendedName>
</protein>
<dbReference type="PANTHER" id="PTHR48438">
    <property type="entry name" value="ALPHA-(1,3)-FUCOSYLTRANSFERASE C-RELATED"/>
    <property type="match status" value="1"/>
</dbReference>
<dbReference type="InterPro" id="IPR001503">
    <property type="entry name" value="Glyco_trans_10"/>
</dbReference>
<dbReference type="PANTHER" id="PTHR48438:SF1">
    <property type="entry name" value="ALPHA-(1,3)-FUCOSYLTRANSFERASE C-RELATED"/>
    <property type="match status" value="1"/>
</dbReference>
<name>A0AAW0SW34_SCYPA</name>
<accession>A0AAW0SW34</accession>
<sequence>MVLVVVTIAVYFQSTLSFSLVPIRRFLLQQQVPITTTTTTTTVKTPIKLKQLYPKHRTHLAEPHSSPQPANDPQTKNEGNLITSQNISKVSIPSSVPSIPPLPSWLGAGNVTPQFPYLNPSLEALPGTPDVFQDLPVNATDKDGKKYKIILYWNEIYGNKHFGFGFGHNPFILAGCRVNTCLTTGDRHRYPLEEVDAVLWHLRSNDKSFPKKRYPKNHYVFWMMESASYPLR</sequence>
<keyword evidence="6" id="KW-1185">Reference proteome</keyword>
<dbReference type="AlphaFoldDB" id="A0AAW0SW34"/>
<proteinExistence type="predicted"/>
<gene>
    <name evidence="5" type="ORF">O3P69_011148</name>
</gene>
<dbReference type="InterPro" id="IPR031481">
    <property type="entry name" value="Glyco_tran_10_N"/>
</dbReference>
<dbReference type="GO" id="GO:0008417">
    <property type="term" value="F:fucosyltransferase activity"/>
    <property type="evidence" value="ECO:0007669"/>
    <property type="project" value="InterPro"/>
</dbReference>
<evidence type="ECO:0000256" key="3">
    <source>
        <dbReference type="SAM" id="MobiDB-lite"/>
    </source>
</evidence>
<evidence type="ECO:0000256" key="1">
    <source>
        <dbReference type="ARBA" id="ARBA00004447"/>
    </source>
</evidence>
<evidence type="ECO:0000259" key="4">
    <source>
        <dbReference type="Pfam" id="PF17039"/>
    </source>
</evidence>
<reference evidence="5 6" key="1">
    <citation type="submission" date="2023-03" db="EMBL/GenBank/DDBJ databases">
        <title>High-quality genome of Scylla paramamosain provides insights in environmental adaptation.</title>
        <authorList>
            <person name="Zhang L."/>
        </authorList>
    </citation>
    <scope>NUCLEOTIDE SEQUENCE [LARGE SCALE GENOMIC DNA]</scope>
    <source>
        <strain evidence="5">LZ_2023a</strain>
        <tissue evidence="5">Muscle</tissue>
    </source>
</reference>
<keyword evidence="2" id="KW-0333">Golgi apparatus</keyword>
<dbReference type="Proteomes" id="UP001487740">
    <property type="component" value="Unassembled WGS sequence"/>
</dbReference>
<feature type="compositionally biased region" description="Polar residues" evidence="3">
    <location>
        <begin position="65"/>
        <end position="79"/>
    </location>
</feature>
<evidence type="ECO:0000313" key="6">
    <source>
        <dbReference type="Proteomes" id="UP001487740"/>
    </source>
</evidence>
<feature type="domain" description="Fucosyltransferase N-terminal" evidence="4">
    <location>
        <begin position="146"/>
        <end position="229"/>
    </location>
</feature>